<gene>
    <name evidence="15" type="ORF">O181_023906</name>
</gene>
<dbReference type="Gene3D" id="3.30.230.10">
    <property type="match status" value="1"/>
</dbReference>
<dbReference type="PIRSF" id="PIRSF017288">
    <property type="entry name" value="PMK_GHMP_euk"/>
    <property type="match status" value="1"/>
</dbReference>
<feature type="domain" description="GHMP kinase N-terminal" evidence="14">
    <location>
        <begin position="172"/>
        <end position="239"/>
    </location>
</feature>
<dbReference type="InterPro" id="IPR035102">
    <property type="entry name" value="Phosphomevalonate_kinase"/>
</dbReference>
<evidence type="ECO:0000256" key="10">
    <source>
        <dbReference type="ARBA" id="ARBA00023098"/>
    </source>
</evidence>
<accession>A0A9Q3CKB2</accession>
<protein>
    <recommendedName>
        <fullName evidence="3 13">Phosphomevalonate kinase</fullName>
        <ecNumber evidence="3 13">2.7.4.2</ecNumber>
    </recommendedName>
</protein>
<keyword evidence="4 13" id="KW-0444">Lipid biosynthesis</keyword>
<dbReference type="EC" id="2.7.4.2" evidence="3 13"/>
<keyword evidence="5 13" id="KW-0808">Transferase</keyword>
<organism evidence="15 16">
    <name type="scientific">Austropuccinia psidii MF-1</name>
    <dbReference type="NCBI Taxonomy" id="1389203"/>
    <lineage>
        <taxon>Eukaryota</taxon>
        <taxon>Fungi</taxon>
        <taxon>Dikarya</taxon>
        <taxon>Basidiomycota</taxon>
        <taxon>Pucciniomycotina</taxon>
        <taxon>Pucciniomycetes</taxon>
        <taxon>Pucciniales</taxon>
        <taxon>Sphaerophragmiaceae</taxon>
        <taxon>Austropuccinia</taxon>
    </lineage>
</organism>
<dbReference type="Proteomes" id="UP000765509">
    <property type="component" value="Unassembled WGS sequence"/>
</dbReference>
<evidence type="ECO:0000256" key="13">
    <source>
        <dbReference type="PIRNR" id="PIRNR017288"/>
    </source>
</evidence>
<dbReference type="AlphaFoldDB" id="A0A9Q3CKB2"/>
<dbReference type="GO" id="GO:0010142">
    <property type="term" value="P:farnesyl diphosphate biosynthetic process, mevalonate pathway"/>
    <property type="evidence" value="ECO:0007669"/>
    <property type="project" value="TreeGrafter"/>
</dbReference>
<evidence type="ECO:0000256" key="3">
    <source>
        <dbReference type="ARBA" id="ARBA00012958"/>
    </source>
</evidence>
<evidence type="ECO:0000313" key="16">
    <source>
        <dbReference type="Proteomes" id="UP000765509"/>
    </source>
</evidence>
<keyword evidence="7 13" id="KW-0418">Kinase</keyword>
<dbReference type="InterPro" id="IPR006204">
    <property type="entry name" value="GHMP_kinase_N_dom"/>
</dbReference>
<comment type="catalytic activity">
    <reaction evidence="12">
        <text>(R)-5-phosphomevalonate + ATP = (R)-5-diphosphomevalonate + ADP</text>
        <dbReference type="Rhea" id="RHEA:16341"/>
        <dbReference type="ChEBI" id="CHEBI:30616"/>
        <dbReference type="ChEBI" id="CHEBI:57557"/>
        <dbReference type="ChEBI" id="CHEBI:58146"/>
        <dbReference type="ChEBI" id="CHEBI:456216"/>
        <dbReference type="EC" id="2.7.4.2"/>
    </reaction>
    <physiologicalReaction direction="left-to-right" evidence="12">
        <dbReference type="Rhea" id="RHEA:16342"/>
    </physiologicalReaction>
</comment>
<name>A0A9Q3CKB2_9BASI</name>
<dbReference type="EMBL" id="AVOT02007569">
    <property type="protein sequence ID" value="MBW0484191.1"/>
    <property type="molecule type" value="Genomic_DNA"/>
</dbReference>
<dbReference type="GO" id="GO:0005524">
    <property type="term" value="F:ATP binding"/>
    <property type="evidence" value="ECO:0007669"/>
    <property type="project" value="UniProtKB-UniRule"/>
</dbReference>
<dbReference type="OrthoDB" id="10262935at2759"/>
<comment type="caution">
    <text evidence="15">The sequence shown here is derived from an EMBL/GenBank/DDBJ whole genome shotgun (WGS) entry which is preliminary data.</text>
</comment>
<evidence type="ECO:0000256" key="6">
    <source>
        <dbReference type="ARBA" id="ARBA00022741"/>
    </source>
</evidence>
<dbReference type="GO" id="GO:0005777">
    <property type="term" value="C:peroxisome"/>
    <property type="evidence" value="ECO:0007669"/>
    <property type="project" value="TreeGrafter"/>
</dbReference>
<dbReference type="Gene3D" id="3.30.70.890">
    <property type="entry name" value="GHMP kinase, C-terminal domain"/>
    <property type="match status" value="1"/>
</dbReference>
<dbReference type="InterPro" id="IPR036554">
    <property type="entry name" value="GHMP_kinase_C_sf"/>
</dbReference>
<evidence type="ECO:0000259" key="14">
    <source>
        <dbReference type="Pfam" id="PF00288"/>
    </source>
</evidence>
<evidence type="ECO:0000256" key="11">
    <source>
        <dbReference type="ARBA" id="ARBA00023221"/>
    </source>
</evidence>
<dbReference type="InterPro" id="IPR014721">
    <property type="entry name" value="Ribsml_uS5_D2-typ_fold_subgr"/>
</dbReference>
<comment type="similarity">
    <text evidence="2 13">Belongs to the GHMP kinase family. Mevalonate kinase subfamily.</text>
</comment>
<evidence type="ECO:0000256" key="12">
    <source>
        <dbReference type="ARBA" id="ARBA00029326"/>
    </source>
</evidence>
<evidence type="ECO:0000313" key="15">
    <source>
        <dbReference type="EMBL" id="MBW0484191.1"/>
    </source>
</evidence>
<dbReference type="InterPro" id="IPR020568">
    <property type="entry name" value="Ribosomal_Su5_D2-typ_SF"/>
</dbReference>
<keyword evidence="9 13" id="KW-0752">Steroid biosynthesis</keyword>
<comment type="pathway">
    <text evidence="1 13">Isoprenoid biosynthesis; isopentenyl diphosphate biosynthesis via mevalonate pathway; isopentenyl diphosphate from (R)-mevalonate: step 2/3.</text>
</comment>
<evidence type="ECO:0000256" key="9">
    <source>
        <dbReference type="ARBA" id="ARBA00022955"/>
    </source>
</evidence>
<dbReference type="PANTHER" id="PTHR31814:SF2">
    <property type="entry name" value="PHOSPHOMEVALONATE KINASE"/>
    <property type="match status" value="1"/>
</dbReference>
<dbReference type="GO" id="GO:0019287">
    <property type="term" value="P:isopentenyl diphosphate biosynthetic process, mevalonate pathway"/>
    <property type="evidence" value="ECO:0007669"/>
    <property type="project" value="UniProtKB-UniRule"/>
</dbReference>
<reference evidence="15" key="1">
    <citation type="submission" date="2021-03" db="EMBL/GenBank/DDBJ databases">
        <title>Draft genome sequence of rust myrtle Austropuccinia psidii MF-1, a brazilian biotype.</title>
        <authorList>
            <person name="Quecine M.C."/>
            <person name="Pachon D.M.R."/>
            <person name="Bonatelli M.L."/>
            <person name="Correr F.H."/>
            <person name="Franceschini L.M."/>
            <person name="Leite T.F."/>
            <person name="Margarido G.R.A."/>
            <person name="Almeida C.A."/>
            <person name="Ferrarezi J.A."/>
            <person name="Labate C.A."/>
        </authorList>
    </citation>
    <scope>NUCLEOTIDE SEQUENCE</scope>
    <source>
        <strain evidence="15">MF-1</strain>
    </source>
</reference>
<dbReference type="InterPro" id="IPR016005">
    <property type="entry name" value="Erg8"/>
</dbReference>
<keyword evidence="10 13" id="KW-0443">Lipid metabolism</keyword>
<dbReference type="Pfam" id="PF00288">
    <property type="entry name" value="GHMP_kinases_N"/>
    <property type="match status" value="1"/>
</dbReference>
<dbReference type="GO" id="GO:0004631">
    <property type="term" value="F:phosphomevalonate kinase activity"/>
    <property type="evidence" value="ECO:0007669"/>
    <property type="project" value="UniProtKB-UniRule"/>
</dbReference>
<dbReference type="GO" id="GO:0006696">
    <property type="term" value="P:ergosterol biosynthetic process"/>
    <property type="evidence" value="ECO:0007669"/>
    <property type="project" value="TreeGrafter"/>
</dbReference>
<evidence type="ECO:0000256" key="7">
    <source>
        <dbReference type="ARBA" id="ARBA00022777"/>
    </source>
</evidence>
<dbReference type="PANTHER" id="PTHR31814">
    <property type="match status" value="1"/>
</dbReference>
<evidence type="ECO:0000256" key="1">
    <source>
        <dbReference type="ARBA" id="ARBA00005017"/>
    </source>
</evidence>
<dbReference type="SUPFAM" id="SSF54211">
    <property type="entry name" value="Ribosomal protein S5 domain 2-like"/>
    <property type="match status" value="1"/>
</dbReference>
<keyword evidence="16" id="KW-1185">Reference proteome</keyword>
<evidence type="ECO:0000256" key="2">
    <source>
        <dbReference type="ARBA" id="ARBA00006495"/>
    </source>
</evidence>
<evidence type="ECO:0000256" key="8">
    <source>
        <dbReference type="ARBA" id="ARBA00022840"/>
    </source>
</evidence>
<evidence type="ECO:0000256" key="4">
    <source>
        <dbReference type="ARBA" id="ARBA00022516"/>
    </source>
</evidence>
<keyword evidence="8" id="KW-0067">ATP-binding</keyword>
<proteinExistence type="inferred from homology"/>
<keyword evidence="6" id="KW-0547">Nucleotide-binding</keyword>
<sequence length="520" mass="57788">MSQTLVSCPGKVLITGGYLVLDSGYTGIVLGTGSRFYTIVQSADSIPKTCSEIIIKVKSPQFLSANWNYSFKLSNQNQIDLIMKPLDDQIESSLNQNKFVELALCESIKLSMALQKNHRCLFDQVTLNQSNQPQQTPYTLSVTILADNDFYSQPRHEKFKLPPFNQLHTTLNNVHKTGLGSSAAMVTSLCSAILLHLTPNLNRNEKNTKQLLHNLAQYVHSMAQGKVGSGFDVSAAIWGTHLYRRFSPSCFDILLNANEAQISSEKLRLVLDPMINPTWSDAPTAPKVESFKIPKYTTLLLADVDAGSHTPSMVKKVLEWKNNQPESASRLWDKISKNNHQLRLTFEKLSDLEKQDEVGYLAQLTQLSQDSSPLVQQNDTSCPKAEDNAISLFFKASSFMKLNRKLMKRMGNKANVPIEPDSQTRLLDECQKLNGVIGCGVPGAGGYDAIWVLAFSTPDYQAEIFQGLLKLWESWPEVSVKGLSPDSWVIGGLDTKQGDGLRVLDSIDSVHGLREILEHA</sequence>
<keyword evidence="11 13" id="KW-0753">Steroid metabolism</keyword>
<evidence type="ECO:0000256" key="5">
    <source>
        <dbReference type="ARBA" id="ARBA00022679"/>
    </source>
</evidence>